<evidence type="ECO:0000313" key="1">
    <source>
        <dbReference type="EMBL" id="KAH3864705.1"/>
    </source>
</evidence>
<dbReference type="Gene3D" id="3.30.70.1820">
    <property type="entry name" value="L1 transposable element, RRM domain"/>
    <property type="match status" value="1"/>
</dbReference>
<organism evidence="1 2">
    <name type="scientific">Dreissena polymorpha</name>
    <name type="common">Zebra mussel</name>
    <name type="synonym">Mytilus polymorpha</name>
    <dbReference type="NCBI Taxonomy" id="45954"/>
    <lineage>
        <taxon>Eukaryota</taxon>
        <taxon>Metazoa</taxon>
        <taxon>Spiralia</taxon>
        <taxon>Lophotrochozoa</taxon>
        <taxon>Mollusca</taxon>
        <taxon>Bivalvia</taxon>
        <taxon>Autobranchia</taxon>
        <taxon>Heteroconchia</taxon>
        <taxon>Euheterodonta</taxon>
        <taxon>Imparidentia</taxon>
        <taxon>Neoheterodontei</taxon>
        <taxon>Myida</taxon>
        <taxon>Dreissenoidea</taxon>
        <taxon>Dreissenidae</taxon>
        <taxon>Dreissena</taxon>
    </lineage>
</organism>
<protein>
    <recommendedName>
        <fullName evidence="3">RRM domain-containing protein</fullName>
    </recommendedName>
</protein>
<dbReference type="EMBL" id="JAIWYP010000002">
    <property type="protein sequence ID" value="KAH3864705.1"/>
    <property type="molecule type" value="Genomic_DNA"/>
</dbReference>
<keyword evidence="2" id="KW-1185">Reference proteome</keyword>
<proteinExistence type="predicted"/>
<comment type="caution">
    <text evidence="1">The sequence shown here is derived from an EMBL/GenBank/DDBJ whole genome shotgun (WGS) entry which is preliminary data.</text>
</comment>
<reference evidence="1" key="1">
    <citation type="journal article" date="2019" name="bioRxiv">
        <title>The Genome of the Zebra Mussel, Dreissena polymorpha: A Resource for Invasive Species Research.</title>
        <authorList>
            <person name="McCartney M.A."/>
            <person name="Auch B."/>
            <person name="Kono T."/>
            <person name="Mallez S."/>
            <person name="Zhang Y."/>
            <person name="Obille A."/>
            <person name="Becker A."/>
            <person name="Abrahante J.E."/>
            <person name="Garbe J."/>
            <person name="Badalamenti J.P."/>
            <person name="Herman A."/>
            <person name="Mangelson H."/>
            <person name="Liachko I."/>
            <person name="Sullivan S."/>
            <person name="Sone E.D."/>
            <person name="Koren S."/>
            <person name="Silverstein K.A.T."/>
            <person name="Beckman K.B."/>
            <person name="Gohl D.M."/>
        </authorList>
    </citation>
    <scope>NUCLEOTIDE SEQUENCE</scope>
    <source>
        <strain evidence="1">Duluth1</strain>
        <tissue evidence="1">Whole animal</tissue>
    </source>
</reference>
<accession>A0A9D4RFS9</accession>
<reference evidence="1" key="2">
    <citation type="submission" date="2020-11" db="EMBL/GenBank/DDBJ databases">
        <authorList>
            <person name="McCartney M.A."/>
            <person name="Auch B."/>
            <person name="Kono T."/>
            <person name="Mallez S."/>
            <person name="Becker A."/>
            <person name="Gohl D.M."/>
            <person name="Silverstein K.A.T."/>
            <person name="Koren S."/>
            <person name="Bechman K.B."/>
            <person name="Herman A."/>
            <person name="Abrahante J.E."/>
            <person name="Garbe J."/>
        </authorList>
    </citation>
    <scope>NUCLEOTIDE SEQUENCE</scope>
    <source>
        <strain evidence="1">Duluth1</strain>
        <tissue evidence="1">Whole animal</tissue>
    </source>
</reference>
<dbReference type="Proteomes" id="UP000828390">
    <property type="component" value="Unassembled WGS sequence"/>
</dbReference>
<name>A0A9D4RFS9_DREPO</name>
<gene>
    <name evidence="1" type="ORF">DPMN_027730</name>
</gene>
<dbReference type="AlphaFoldDB" id="A0A9D4RFS9"/>
<evidence type="ECO:0008006" key="3">
    <source>
        <dbReference type="Google" id="ProtNLM"/>
    </source>
</evidence>
<sequence length="133" mass="15124">MIETVSVRMDSLAEACKTEENIDLKVVIRNLPESQGENIENKVSALFREGLKLPNVHFSSVTRKQSADNGNGNKNGVVIVKFQTAEDKKMVMTNKKDLFKSRQYANVFINHDQLKNERLMANNFRTLLAALKR</sequence>
<evidence type="ECO:0000313" key="2">
    <source>
        <dbReference type="Proteomes" id="UP000828390"/>
    </source>
</evidence>